<dbReference type="Pfam" id="PF04658">
    <property type="entry name" value="TAFII55_N"/>
    <property type="match status" value="1"/>
</dbReference>
<keyword evidence="3" id="KW-0805">Transcription regulation</keyword>
<feature type="compositionally biased region" description="Basic residues" evidence="6">
    <location>
        <begin position="311"/>
        <end position="329"/>
    </location>
</feature>
<evidence type="ECO:0000256" key="6">
    <source>
        <dbReference type="SAM" id="MobiDB-lite"/>
    </source>
</evidence>
<evidence type="ECO:0000313" key="8">
    <source>
        <dbReference type="EMBL" id="KAF4667598.1"/>
    </source>
</evidence>
<dbReference type="AlphaFoldDB" id="A0A7J6M7P9"/>
<reference evidence="8 9" key="1">
    <citation type="submission" date="2020-04" db="EMBL/GenBank/DDBJ databases">
        <title>Perkinsus chesapeaki whole genome sequence.</title>
        <authorList>
            <person name="Bogema D.R."/>
        </authorList>
    </citation>
    <scope>NUCLEOTIDE SEQUENCE [LARGE SCALE GENOMIC DNA]</scope>
    <source>
        <strain evidence="8">ATCC PRA-425</strain>
    </source>
</reference>
<evidence type="ECO:0000256" key="1">
    <source>
        <dbReference type="ARBA" id="ARBA00004123"/>
    </source>
</evidence>
<dbReference type="SMART" id="SM01370">
    <property type="entry name" value="TAFII55_N"/>
    <property type="match status" value="1"/>
</dbReference>
<comment type="caution">
    <text evidence="8">The sequence shown here is derived from an EMBL/GenBank/DDBJ whole genome shotgun (WGS) entry which is preliminary data.</text>
</comment>
<proteinExistence type="inferred from homology"/>
<evidence type="ECO:0000256" key="3">
    <source>
        <dbReference type="ARBA" id="ARBA00023015"/>
    </source>
</evidence>
<comment type="similarity">
    <text evidence="2">Belongs to the TAF7 family.</text>
</comment>
<name>A0A7J6M7P9_PERCH</name>
<organism evidence="8 9">
    <name type="scientific">Perkinsus chesapeaki</name>
    <name type="common">Clam parasite</name>
    <name type="synonym">Perkinsus andrewsi</name>
    <dbReference type="NCBI Taxonomy" id="330153"/>
    <lineage>
        <taxon>Eukaryota</taxon>
        <taxon>Sar</taxon>
        <taxon>Alveolata</taxon>
        <taxon>Perkinsozoa</taxon>
        <taxon>Perkinsea</taxon>
        <taxon>Perkinsida</taxon>
        <taxon>Perkinsidae</taxon>
        <taxon>Perkinsus</taxon>
    </lineage>
</organism>
<feature type="region of interest" description="Disordered" evidence="6">
    <location>
        <begin position="192"/>
        <end position="217"/>
    </location>
</feature>
<protein>
    <recommendedName>
        <fullName evidence="7">TAFII55 protein conserved region domain-containing protein</fullName>
    </recommendedName>
</protein>
<dbReference type="OrthoDB" id="438630at2759"/>
<sequence>MTLRIRGAQSASQSAGMDFGAPRSGTTSLSSHFSIHVGGATPPEHLTSGQALPPNGLVVKPPTVHQVPWPYDLQCVLRLPQDLADRLRPVLDEEYSKKLDGVIDITPVDRPVEGEKNRAYAIKIFDETLSGILLDIPTFVESFKSPNNHVFTKTGDVSQMLVGFRGTWSEYRQRLQEQGIELDPEFPLTLRDGLTPPTSRIRQRKWRQPPNPDQAVRNARAEEQIMNVNKGGHLEWTEESDVAISEMRQREENEPSSIWRPTDEIINSLNATGLMPSLPPGLSPASLSSFAMGDGASSSYTGFDGASKTSRTTKKSKKHHHKKSKKHKRESKEEDDAIAAFKNR</sequence>
<evidence type="ECO:0000256" key="5">
    <source>
        <dbReference type="ARBA" id="ARBA00023242"/>
    </source>
</evidence>
<feature type="domain" description="TAFII55 protein conserved region" evidence="7">
    <location>
        <begin position="71"/>
        <end position="223"/>
    </location>
</feature>
<dbReference type="InterPro" id="IPR037817">
    <property type="entry name" value="TAF7"/>
</dbReference>
<gene>
    <name evidence="8" type="ORF">FOL47_003482</name>
</gene>
<accession>A0A7J6M7P9</accession>
<dbReference type="InterPro" id="IPR006751">
    <property type="entry name" value="TAFII55_prot_cons_reg"/>
</dbReference>
<dbReference type="GO" id="GO:0005669">
    <property type="term" value="C:transcription factor TFIID complex"/>
    <property type="evidence" value="ECO:0007669"/>
    <property type="project" value="InterPro"/>
</dbReference>
<dbReference type="GO" id="GO:0051123">
    <property type="term" value="P:RNA polymerase II preinitiation complex assembly"/>
    <property type="evidence" value="ECO:0007669"/>
    <property type="project" value="TreeGrafter"/>
</dbReference>
<dbReference type="PANTHER" id="PTHR12228:SF0">
    <property type="entry name" value="TATA-BOX BINDING PROTEIN ASSOCIATED FACTOR 7"/>
    <property type="match status" value="1"/>
</dbReference>
<dbReference type="CDD" id="cd08047">
    <property type="entry name" value="TAF7"/>
    <property type="match status" value="1"/>
</dbReference>
<dbReference type="EMBL" id="JAAPAO010000208">
    <property type="protein sequence ID" value="KAF4667598.1"/>
    <property type="molecule type" value="Genomic_DNA"/>
</dbReference>
<keyword evidence="4" id="KW-0804">Transcription</keyword>
<keyword evidence="9" id="KW-1185">Reference proteome</keyword>
<evidence type="ECO:0000259" key="7">
    <source>
        <dbReference type="SMART" id="SM01370"/>
    </source>
</evidence>
<evidence type="ECO:0000256" key="2">
    <source>
        <dbReference type="ARBA" id="ARBA00009368"/>
    </source>
</evidence>
<feature type="region of interest" description="Disordered" evidence="6">
    <location>
        <begin position="1"/>
        <end position="25"/>
    </location>
</feature>
<comment type="subcellular location">
    <subcellularLocation>
        <location evidence="1">Nucleus</location>
    </subcellularLocation>
</comment>
<evidence type="ECO:0000256" key="4">
    <source>
        <dbReference type="ARBA" id="ARBA00023163"/>
    </source>
</evidence>
<evidence type="ECO:0000313" key="9">
    <source>
        <dbReference type="Proteomes" id="UP000591131"/>
    </source>
</evidence>
<keyword evidence="5" id="KW-0539">Nucleus</keyword>
<feature type="region of interest" description="Disordered" evidence="6">
    <location>
        <begin position="294"/>
        <end position="344"/>
    </location>
</feature>
<dbReference type="GO" id="GO:0016251">
    <property type="term" value="F:RNA polymerase II general transcription initiation factor activity"/>
    <property type="evidence" value="ECO:0007669"/>
    <property type="project" value="TreeGrafter"/>
</dbReference>
<dbReference type="PANTHER" id="PTHR12228">
    <property type="entry name" value="TRANSCRIPTION INITIATION FACTOR TFIID 55 KD SUBUNIT-RELATED"/>
    <property type="match status" value="1"/>
</dbReference>
<dbReference type="Proteomes" id="UP000591131">
    <property type="component" value="Unassembled WGS sequence"/>
</dbReference>